<evidence type="ECO:0000313" key="1">
    <source>
        <dbReference type="EMBL" id="GEU33713.1"/>
    </source>
</evidence>
<sequence>MQCLSLTINSGSSINPKKLNSFTVLSPSKPIMIAWCKKLLSRAEKIVDDDWHCRKFYDMRSASKTQNLACPQVFNGHAWHVPKQIHMDKILAWRMRKKVWNHNILYLASHCRKFYDMRSASKTQNLACPQVFNGHAWHVDGMPLGCRHEQETIILGDFEVARNKAGDGHISPLTHF</sequence>
<dbReference type="AlphaFoldDB" id="A0A6L2J9Q4"/>
<accession>A0A6L2J9Q4</accession>
<protein>
    <submittedName>
        <fullName evidence="1">Uncharacterized protein</fullName>
    </submittedName>
</protein>
<comment type="caution">
    <text evidence="1">The sequence shown here is derived from an EMBL/GenBank/DDBJ whole genome shotgun (WGS) entry which is preliminary data.</text>
</comment>
<name>A0A6L2J9Q4_TANCI</name>
<dbReference type="EMBL" id="BKCJ010000494">
    <property type="protein sequence ID" value="GEU33713.1"/>
    <property type="molecule type" value="Genomic_DNA"/>
</dbReference>
<proteinExistence type="predicted"/>
<reference evidence="1" key="1">
    <citation type="journal article" date="2019" name="Sci. Rep.">
        <title>Draft genome of Tanacetum cinerariifolium, the natural source of mosquito coil.</title>
        <authorList>
            <person name="Yamashiro T."/>
            <person name="Shiraishi A."/>
            <person name="Satake H."/>
            <person name="Nakayama K."/>
        </authorList>
    </citation>
    <scope>NUCLEOTIDE SEQUENCE</scope>
</reference>
<organism evidence="1">
    <name type="scientific">Tanacetum cinerariifolium</name>
    <name type="common">Dalmatian daisy</name>
    <name type="synonym">Chrysanthemum cinerariifolium</name>
    <dbReference type="NCBI Taxonomy" id="118510"/>
    <lineage>
        <taxon>Eukaryota</taxon>
        <taxon>Viridiplantae</taxon>
        <taxon>Streptophyta</taxon>
        <taxon>Embryophyta</taxon>
        <taxon>Tracheophyta</taxon>
        <taxon>Spermatophyta</taxon>
        <taxon>Magnoliopsida</taxon>
        <taxon>eudicotyledons</taxon>
        <taxon>Gunneridae</taxon>
        <taxon>Pentapetalae</taxon>
        <taxon>asterids</taxon>
        <taxon>campanulids</taxon>
        <taxon>Asterales</taxon>
        <taxon>Asteraceae</taxon>
        <taxon>Asteroideae</taxon>
        <taxon>Anthemideae</taxon>
        <taxon>Anthemidinae</taxon>
        <taxon>Tanacetum</taxon>
    </lineage>
</organism>
<gene>
    <name evidence="1" type="ORF">Tci_005691</name>
</gene>